<proteinExistence type="predicted"/>
<organism evidence="2 3">
    <name type="scientific">Actinorugispora endophytica</name>
    <dbReference type="NCBI Taxonomy" id="1605990"/>
    <lineage>
        <taxon>Bacteria</taxon>
        <taxon>Bacillati</taxon>
        <taxon>Actinomycetota</taxon>
        <taxon>Actinomycetes</taxon>
        <taxon>Streptosporangiales</taxon>
        <taxon>Nocardiopsidaceae</taxon>
        <taxon>Actinorugispora</taxon>
    </lineage>
</organism>
<gene>
    <name evidence="2" type="ORF">EV190_104114</name>
</gene>
<keyword evidence="3" id="KW-1185">Reference proteome</keyword>
<evidence type="ECO:0000256" key="1">
    <source>
        <dbReference type="SAM" id="MobiDB-lite"/>
    </source>
</evidence>
<feature type="region of interest" description="Disordered" evidence="1">
    <location>
        <begin position="1"/>
        <end position="62"/>
    </location>
</feature>
<comment type="caution">
    <text evidence="2">The sequence shown here is derived from an EMBL/GenBank/DDBJ whole genome shotgun (WGS) entry which is preliminary data.</text>
</comment>
<accession>A0A4R6V3Y3</accession>
<evidence type="ECO:0000313" key="3">
    <source>
        <dbReference type="Proteomes" id="UP000295281"/>
    </source>
</evidence>
<name>A0A4R6V3Y3_9ACTN</name>
<dbReference type="Proteomes" id="UP000295281">
    <property type="component" value="Unassembled WGS sequence"/>
</dbReference>
<protein>
    <submittedName>
        <fullName evidence="2">Uncharacterized protein</fullName>
    </submittedName>
</protein>
<evidence type="ECO:0000313" key="2">
    <source>
        <dbReference type="EMBL" id="TDQ53325.1"/>
    </source>
</evidence>
<dbReference type="AlphaFoldDB" id="A0A4R6V3Y3"/>
<sequence length="141" mass="15748">MTEHTRETRDPRTDAHTRGREHTVRTVTGDEARAAAPAPRREAATGAGAGTREQRPAGDDRFDARWRDIQSGFVDDPRASVAAADALVGQGIERLTGRLNERRREVEAEWQKEGGNGNDTERLRVALREYRSLLEQMSALK</sequence>
<feature type="compositionally biased region" description="Basic and acidic residues" evidence="1">
    <location>
        <begin position="1"/>
        <end position="43"/>
    </location>
</feature>
<dbReference type="OrthoDB" id="123178at2"/>
<dbReference type="RefSeq" id="WP_133740852.1">
    <property type="nucleotide sequence ID" value="NZ_SNYN01000004.1"/>
</dbReference>
<reference evidence="2 3" key="1">
    <citation type="submission" date="2019-03" db="EMBL/GenBank/DDBJ databases">
        <title>Genomic Encyclopedia of Type Strains, Phase IV (KMG-IV): sequencing the most valuable type-strain genomes for metagenomic binning, comparative biology and taxonomic classification.</title>
        <authorList>
            <person name="Goeker M."/>
        </authorList>
    </citation>
    <scope>NUCLEOTIDE SEQUENCE [LARGE SCALE GENOMIC DNA]</scope>
    <source>
        <strain evidence="2 3">DSM 46770</strain>
    </source>
</reference>
<dbReference type="EMBL" id="SNYN01000004">
    <property type="protein sequence ID" value="TDQ53325.1"/>
    <property type="molecule type" value="Genomic_DNA"/>
</dbReference>
<feature type="compositionally biased region" description="Basic and acidic residues" evidence="1">
    <location>
        <begin position="52"/>
        <end position="62"/>
    </location>
</feature>